<dbReference type="PANTHER" id="PTHR12254">
    <property type="entry name" value="ENHANCER OF SPLIT MALPHA PROTEIN"/>
    <property type="match status" value="1"/>
</dbReference>
<feature type="non-terminal residue" evidence="1">
    <location>
        <position position="1"/>
    </location>
</feature>
<dbReference type="PANTHER" id="PTHR12254:SF0">
    <property type="entry name" value="BARBU-RELATED"/>
    <property type="match status" value="1"/>
</dbReference>
<dbReference type="EMBL" id="GAKP01006761">
    <property type="protein sequence ID" value="JAC52191.1"/>
    <property type="molecule type" value="Transcribed_RNA"/>
</dbReference>
<accession>A0A034W9I2</accession>
<reference evidence="1" key="1">
    <citation type="journal article" date="2014" name="BMC Genomics">
        <title>Characterizing the developmental transcriptome of the oriental fruit fly, Bactrocera dorsalis (Diptera: Tephritidae) through comparative genomic analysis with Drosophila melanogaster utilizing modENCODE datasets.</title>
        <authorList>
            <person name="Geib S.M."/>
            <person name="Calla B."/>
            <person name="Hall B."/>
            <person name="Hou S."/>
            <person name="Manoukis N.C."/>
        </authorList>
    </citation>
    <scope>NUCLEOTIDE SEQUENCE</scope>
    <source>
        <strain evidence="1">Punador</strain>
    </source>
</reference>
<sequence length="193" mass="22659">IYVGMYVRTRRTDIKNIKLLLKKNLFKQTYTHKVKMPFLTREYNFHESELAAAKDQRTMAMRSVKKLLRPLMRIIKKKQLLQKTLAEVKQQNDYNSSLEDMRKDAAALNAYDDNLANEALEQRLHEQLQCSAPEAAIIVRQGNSQAVVPVQQQHYIPVHFARTANGTFFWTTNDMPRQQELQLRQQLDRWGQA</sequence>
<dbReference type="InterPro" id="IPR029686">
    <property type="entry name" value="Malpha/m4/m2"/>
</dbReference>
<gene>
    <name evidence="1" type="primary">ESMA</name>
</gene>
<evidence type="ECO:0000313" key="1">
    <source>
        <dbReference type="EMBL" id="JAC52191.1"/>
    </source>
</evidence>
<dbReference type="GO" id="GO:0007423">
    <property type="term" value="P:sensory organ development"/>
    <property type="evidence" value="ECO:0007669"/>
    <property type="project" value="InterPro"/>
</dbReference>
<dbReference type="GO" id="GO:0007219">
    <property type="term" value="P:Notch signaling pathway"/>
    <property type="evidence" value="ECO:0007669"/>
    <property type="project" value="InterPro"/>
</dbReference>
<dbReference type="AlphaFoldDB" id="A0A034W9I2"/>
<dbReference type="OrthoDB" id="8190494at2759"/>
<protein>
    <submittedName>
        <fullName evidence="1">Enhancer of split malpha protein</fullName>
    </submittedName>
</protein>
<organism evidence="1">
    <name type="scientific">Bactrocera dorsalis</name>
    <name type="common">Oriental fruit fly</name>
    <name type="synonym">Dacus dorsalis</name>
    <dbReference type="NCBI Taxonomy" id="27457"/>
    <lineage>
        <taxon>Eukaryota</taxon>
        <taxon>Metazoa</taxon>
        <taxon>Ecdysozoa</taxon>
        <taxon>Arthropoda</taxon>
        <taxon>Hexapoda</taxon>
        <taxon>Insecta</taxon>
        <taxon>Pterygota</taxon>
        <taxon>Neoptera</taxon>
        <taxon>Endopterygota</taxon>
        <taxon>Diptera</taxon>
        <taxon>Brachycera</taxon>
        <taxon>Muscomorpha</taxon>
        <taxon>Tephritoidea</taxon>
        <taxon>Tephritidae</taxon>
        <taxon>Bactrocera</taxon>
        <taxon>Bactrocera</taxon>
    </lineage>
</organism>
<proteinExistence type="predicted"/>
<dbReference type="Pfam" id="PF15952">
    <property type="entry name" value="ESM4"/>
    <property type="match status" value="1"/>
</dbReference>
<name>A0A034W9I2_BACDO</name>